<dbReference type="InterPro" id="IPR051504">
    <property type="entry name" value="Plant_metabolite_acyltrans"/>
</dbReference>
<reference evidence="3" key="1">
    <citation type="journal article" date="1997" name="Nucleic Acids Res.">
        <title>tRNAscan-SE: a program for improved detection of transfer RNA genes in genomic sequence.</title>
        <authorList>
            <person name="Lowe T.M."/>
            <person name="Eddy S.R."/>
        </authorList>
    </citation>
    <scope>NUCLEOTIDE SEQUENCE [LARGE SCALE GENOMIC DNA]</scope>
    <source>
        <strain evidence="3">r\B97-61/B2</strain>
    </source>
</reference>
<accession>A0AB32WCZ3</accession>
<dbReference type="Gramene" id="Tc04v2_t008240.1">
    <property type="protein sequence ID" value="Tc04v2_p008240.1"/>
    <property type="gene ID" value="Tc04v2_g008240"/>
</dbReference>
<sequence length="465" mass="51417">MASPHTVKVLGTTRVTPASDSPISATEFSLPLTFFDTLWFKFHPVERIFFYQLNVSNPEYFHSIILPKLKRSLSLTLLHYLPLAGNLRWPSNSPKPIVTYSPNDGVLVKVAESNSNFSLLSGNEIHKALELHSLVPQLMMTDNIAPIIALQITLFPSQGFCVGITAHHAILDGRSTTMFVKSWAYLCKQGNTENSSLPPELTPFYDRSVIKDPSGLDLLYLKQWLAFTSSDSDPNRRSLIIEQNIRDVPDDLVRATFDLSREHIKSLREKVLSKLDKAKPLHLSSFVLTFAYVSTCLIKARGGESDRTVNFGFAADARSRLNPPIPENYFGNCVLGPLASAKAGNFMDENGFATAAELASDMVKELEMNGILEQAEKKLTQFFDVIMETGKQVISVSGSPRFGVYGADFGWGKPRKVVIVSIDRGGAISLAESRDGSALIEIGLALNKHEMKTFASLFLDGLRDL</sequence>
<reference evidence="4" key="2">
    <citation type="submission" date="2025-08" db="UniProtKB">
        <authorList>
            <consortium name="RefSeq"/>
        </authorList>
    </citation>
    <scope>IDENTIFICATION</scope>
</reference>
<dbReference type="PANTHER" id="PTHR31625">
    <property type="match status" value="1"/>
</dbReference>
<organism evidence="3 4">
    <name type="scientific">Theobroma cacao</name>
    <name type="common">Cacao</name>
    <name type="synonym">Cocoa</name>
    <dbReference type="NCBI Taxonomy" id="3641"/>
    <lineage>
        <taxon>Eukaryota</taxon>
        <taxon>Viridiplantae</taxon>
        <taxon>Streptophyta</taxon>
        <taxon>Embryophyta</taxon>
        <taxon>Tracheophyta</taxon>
        <taxon>Spermatophyta</taxon>
        <taxon>Magnoliopsida</taxon>
        <taxon>eudicotyledons</taxon>
        <taxon>Gunneridae</taxon>
        <taxon>Pentapetalae</taxon>
        <taxon>rosids</taxon>
        <taxon>malvids</taxon>
        <taxon>Malvales</taxon>
        <taxon>Malvaceae</taxon>
        <taxon>Byttnerioideae</taxon>
        <taxon>Theobroma</taxon>
    </lineage>
</organism>
<dbReference type="KEGG" id="tcc:18601670"/>
<evidence type="ECO:0000313" key="3">
    <source>
        <dbReference type="Proteomes" id="UP000694886"/>
    </source>
</evidence>
<evidence type="ECO:0000256" key="1">
    <source>
        <dbReference type="ARBA" id="ARBA00022679"/>
    </source>
</evidence>
<dbReference type="Gene3D" id="3.30.559.10">
    <property type="entry name" value="Chloramphenicol acetyltransferase-like domain"/>
    <property type="match status" value="2"/>
</dbReference>
<protein>
    <submittedName>
        <fullName evidence="4">Phenolic glucoside malonyltransferase 1</fullName>
    </submittedName>
</protein>
<dbReference type="Pfam" id="PF02458">
    <property type="entry name" value="Transferase"/>
    <property type="match status" value="1"/>
</dbReference>
<dbReference type="AlphaFoldDB" id="A0AB32WCZ3"/>
<dbReference type="Proteomes" id="UP000694886">
    <property type="component" value="Chromosome 4"/>
</dbReference>
<dbReference type="GeneID" id="18601670"/>
<gene>
    <name evidence="4" type="primary">LOC18601670</name>
</gene>
<dbReference type="GO" id="GO:0016747">
    <property type="term" value="F:acyltransferase activity, transferring groups other than amino-acyl groups"/>
    <property type="evidence" value="ECO:0007669"/>
    <property type="project" value="UniProtKB-ARBA"/>
</dbReference>
<keyword evidence="2" id="KW-0012">Acyltransferase</keyword>
<dbReference type="SUPFAM" id="SSF52777">
    <property type="entry name" value="CoA-dependent acyltransferases"/>
    <property type="match status" value="2"/>
</dbReference>
<name>A0AB32WCZ3_THECC</name>
<dbReference type="InterPro" id="IPR023213">
    <property type="entry name" value="CAT-like_dom_sf"/>
</dbReference>
<keyword evidence="1" id="KW-0808">Transferase</keyword>
<evidence type="ECO:0000256" key="2">
    <source>
        <dbReference type="ARBA" id="ARBA00023315"/>
    </source>
</evidence>
<dbReference type="RefSeq" id="XP_017975913.1">
    <property type="nucleotide sequence ID" value="XM_018120424.1"/>
</dbReference>
<evidence type="ECO:0000313" key="4">
    <source>
        <dbReference type="RefSeq" id="XP_017975913.1"/>
    </source>
</evidence>
<dbReference type="FunFam" id="3.30.559.10:FF:000035">
    <property type="entry name" value="Phenolic glucoside malonyltransferase 1"/>
    <property type="match status" value="1"/>
</dbReference>
<proteinExistence type="predicted"/>